<dbReference type="GO" id="GO:0006508">
    <property type="term" value="P:proteolysis"/>
    <property type="evidence" value="ECO:0007669"/>
    <property type="project" value="UniProtKB-KW"/>
</dbReference>
<feature type="domain" description="CAAX prenyl protease 2/Lysostaphin resistance protein A-like" evidence="3">
    <location>
        <begin position="111"/>
        <end position="197"/>
    </location>
</feature>
<dbReference type="STRING" id="1423777.FD46_GL000540"/>
<evidence type="ECO:0000256" key="2">
    <source>
        <dbReference type="SAM" id="Phobius"/>
    </source>
</evidence>
<keyword evidence="5" id="KW-1185">Reference proteome</keyword>
<keyword evidence="4" id="KW-0378">Hydrolase</keyword>
<dbReference type="GO" id="GO:0080120">
    <property type="term" value="P:CAAX-box protein maturation"/>
    <property type="evidence" value="ECO:0007669"/>
    <property type="project" value="UniProtKB-ARBA"/>
</dbReference>
<feature type="transmembrane region" description="Helical" evidence="2">
    <location>
        <begin position="66"/>
        <end position="87"/>
    </location>
</feature>
<feature type="transmembrane region" description="Helical" evidence="2">
    <location>
        <begin position="262"/>
        <end position="279"/>
    </location>
</feature>
<dbReference type="PANTHER" id="PTHR43592">
    <property type="entry name" value="CAAX AMINO TERMINAL PROTEASE"/>
    <property type="match status" value="1"/>
</dbReference>
<keyword evidence="2" id="KW-1133">Transmembrane helix</keyword>
<protein>
    <submittedName>
        <fullName evidence="4">CAAX amino protease</fullName>
    </submittedName>
</protein>
<dbReference type="Pfam" id="PF02517">
    <property type="entry name" value="Rce1-like"/>
    <property type="match status" value="1"/>
</dbReference>
<keyword evidence="2" id="KW-0812">Transmembrane</keyword>
<keyword evidence="4" id="KW-0645">Protease</keyword>
<feature type="transmembrane region" description="Helical" evidence="2">
    <location>
        <begin position="167"/>
        <end position="184"/>
    </location>
</feature>
<evidence type="ECO:0000313" key="4">
    <source>
        <dbReference type="EMBL" id="KRL05784.1"/>
    </source>
</evidence>
<feature type="transmembrane region" description="Helical" evidence="2">
    <location>
        <begin position="30"/>
        <end position="46"/>
    </location>
</feature>
<dbReference type="AlphaFoldDB" id="A0A0R1MPA9"/>
<dbReference type="PATRIC" id="fig|1423777.3.peg.559"/>
<dbReference type="PANTHER" id="PTHR43592:SF15">
    <property type="entry name" value="CAAX AMINO TERMINAL PROTEASE FAMILY PROTEIN"/>
    <property type="match status" value="1"/>
</dbReference>
<dbReference type="Proteomes" id="UP000051686">
    <property type="component" value="Unassembled WGS sequence"/>
</dbReference>
<proteinExistence type="inferred from homology"/>
<evidence type="ECO:0000313" key="5">
    <source>
        <dbReference type="Proteomes" id="UP000051686"/>
    </source>
</evidence>
<evidence type="ECO:0000256" key="1">
    <source>
        <dbReference type="ARBA" id="ARBA00009067"/>
    </source>
</evidence>
<feature type="transmembrane region" description="Helical" evidence="2">
    <location>
        <begin position="217"/>
        <end position="234"/>
    </location>
</feature>
<dbReference type="EMBL" id="AZEH01000020">
    <property type="protein sequence ID" value="KRL05784.1"/>
    <property type="molecule type" value="Genomic_DNA"/>
</dbReference>
<dbReference type="GO" id="GO:0004175">
    <property type="term" value="F:endopeptidase activity"/>
    <property type="evidence" value="ECO:0007669"/>
    <property type="project" value="UniProtKB-ARBA"/>
</dbReference>
<dbReference type="InterPro" id="IPR003675">
    <property type="entry name" value="Rce1/LyrA-like_dom"/>
</dbReference>
<gene>
    <name evidence="4" type="ORF">FD46_GL000540</name>
</gene>
<evidence type="ECO:0000259" key="3">
    <source>
        <dbReference type="Pfam" id="PF02517"/>
    </source>
</evidence>
<reference evidence="4 5" key="1">
    <citation type="journal article" date="2015" name="Genome Announc.">
        <title>Expanding the biotechnology potential of lactobacilli through comparative genomics of 213 strains and associated genera.</title>
        <authorList>
            <person name="Sun Z."/>
            <person name="Harris H.M."/>
            <person name="McCann A."/>
            <person name="Guo C."/>
            <person name="Argimon S."/>
            <person name="Zhang W."/>
            <person name="Yang X."/>
            <person name="Jeffery I.B."/>
            <person name="Cooney J.C."/>
            <person name="Kagawa T.F."/>
            <person name="Liu W."/>
            <person name="Song Y."/>
            <person name="Salvetti E."/>
            <person name="Wrobel A."/>
            <person name="Rasinkangas P."/>
            <person name="Parkhill J."/>
            <person name="Rea M.C."/>
            <person name="O'Sullivan O."/>
            <person name="Ritari J."/>
            <person name="Douillard F.P."/>
            <person name="Paul Ross R."/>
            <person name="Yang R."/>
            <person name="Briner A.E."/>
            <person name="Felis G.E."/>
            <person name="de Vos W.M."/>
            <person name="Barrangou R."/>
            <person name="Klaenhammer T.R."/>
            <person name="Caufield P.W."/>
            <person name="Cui Y."/>
            <person name="Zhang H."/>
            <person name="O'Toole P.W."/>
        </authorList>
    </citation>
    <scope>NUCLEOTIDE SEQUENCE [LARGE SCALE GENOMIC DNA]</scope>
    <source>
        <strain evidence="4 5">DSM 19972</strain>
    </source>
</reference>
<organism evidence="4 5">
    <name type="scientific">Liquorilactobacillus oeni DSM 19972</name>
    <dbReference type="NCBI Taxonomy" id="1423777"/>
    <lineage>
        <taxon>Bacteria</taxon>
        <taxon>Bacillati</taxon>
        <taxon>Bacillota</taxon>
        <taxon>Bacilli</taxon>
        <taxon>Lactobacillales</taxon>
        <taxon>Lactobacillaceae</taxon>
        <taxon>Liquorilactobacillus</taxon>
    </lineage>
</organism>
<keyword evidence="2" id="KW-0472">Membrane</keyword>
<comment type="similarity">
    <text evidence="1">Belongs to the UPF0177 family.</text>
</comment>
<sequence length="281" mass="31614">MVSSILLLFTQSGSFLQKLSPSMIEKSGIPYFWAVGMGLLVIIAVSSPRLRKRCFVTGRRAMSGRIFFSLVTIMMAIQVVASVYSLVFEKFVNLFGISAMQQLEAATHSSQTISMLLYAGFLGPVTEEIIFRGYLLRSLEKYGSALAITISAYMFGLYHSNFIQSPFAFMVGLVLGYVAITYGIKWSISLHIFNNFILGDFLTFFLRRFMPQQVEKASSMIIFIGGLVGLYLLLRKREKIFAWWNSKRSELPYLKAAFLNKYLLVITVLVLGLACLGLTRV</sequence>
<comment type="caution">
    <text evidence="4">The sequence shown here is derived from an EMBL/GenBank/DDBJ whole genome shotgun (WGS) entry which is preliminary data.</text>
</comment>
<name>A0A0R1MPA9_9LACO</name>
<accession>A0A0R1MPA9</accession>